<organism evidence="2 3">
    <name type="scientific">Didymella heteroderae</name>
    <dbReference type="NCBI Taxonomy" id="1769908"/>
    <lineage>
        <taxon>Eukaryota</taxon>
        <taxon>Fungi</taxon>
        <taxon>Dikarya</taxon>
        <taxon>Ascomycota</taxon>
        <taxon>Pezizomycotina</taxon>
        <taxon>Dothideomycetes</taxon>
        <taxon>Pleosporomycetidae</taxon>
        <taxon>Pleosporales</taxon>
        <taxon>Pleosporineae</taxon>
        <taxon>Didymellaceae</taxon>
        <taxon>Didymella</taxon>
    </lineage>
</organism>
<name>A0A9P5BYG5_9PLEO</name>
<accession>A0A9P5BYG5</accession>
<sequence length="256" mass="28404">MPPPAQYTQAQLLRDNTYYFQTDPKAMIPEERSTRGKKSAACSPSPPPSATRPSKILKHFRPHGPRKLRQEGMVQSKATLDAEVFMLGSSRTISPAGSRPIFSPRDAFSPGLVSGQNSLKVSWNSDAHQAAYEAAYEAASALFNMKTDRRRKAQRHETDILGSETRLYEEHNRKVTAAQTLMSIGRIDPPHGARAWKTTRFRHVLDRDNELEIFDEDTSEASNGGAEASDSSSVASILDVEGDRDGFRSTRVVWGI</sequence>
<keyword evidence="3" id="KW-1185">Reference proteome</keyword>
<dbReference type="AlphaFoldDB" id="A0A9P5BYG5"/>
<evidence type="ECO:0000256" key="1">
    <source>
        <dbReference type="SAM" id="MobiDB-lite"/>
    </source>
</evidence>
<gene>
    <name evidence="2" type="ORF">E8E12_003413</name>
</gene>
<feature type="region of interest" description="Disordered" evidence="1">
    <location>
        <begin position="21"/>
        <end position="58"/>
    </location>
</feature>
<feature type="region of interest" description="Disordered" evidence="1">
    <location>
        <begin position="214"/>
        <end position="237"/>
    </location>
</feature>
<comment type="caution">
    <text evidence="2">The sequence shown here is derived from an EMBL/GenBank/DDBJ whole genome shotgun (WGS) entry which is preliminary data.</text>
</comment>
<reference evidence="2" key="1">
    <citation type="submission" date="2019-04" db="EMBL/GenBank/DDBJ databases">
        <title>Sequencing of skin fungus with MAO and IRED activity.</title>
        <authorList>
            <person name="Marsaioli A.J."/>
            <person name="Bonatto J.M.C."/>
            <person name="Reis Junior O."/>
        </authorList>
    </citation>
    <scope>NUCLEOTIDE SEQUENCE</scope>
    <source>
        <strain evidence="2">28M1</strain>
    </source>
</reference>
<dbReference type="EMBL" id="SWKV01000066">
    <property type="protein sequence ID" value="KAF3034591.1"/>
    <property type="molecule type" value="Genomic_DNA"/>
</dbReference>
<protein>
    <submittedName>
        <fullName evidence="2">Uncharacterized protein</fullName>
    </submittedName>
</protein>
<evidence type="ECO:0000313" key="2">
    <source>
        <dbReference type="EMBL" id="KAF3034591.1"/>
    </source>
</evidence>
<proteinExistence type="predicted"/>
<dbReference type="Proteomes" id="UP000758155">
    <property type="component" value="Unassembled WGS sequence"/>
</dbReference>
<evidence type="ECO:0000313" key="3">
    <source>
        <dbReference type="Proteomes" id="UP000758155"/>
    </source>
</evidence>